<evidence type="ECO:0000313" key="4">
    <source>
        <dbReference type="Proteomes" id="UP000799772"/>
    </source>
</evidence>
<keyword evidence="2" id="KW-0732">Signal</keyword>
<keyword evidence="4" id="KW-1185">Reference proteome</keyword>
<feature type="region of interest" description="Disordered" evidence="1">
    <location>
        <begin position="238"/>
        <end position="274"/>
    </location>
</feature>
<feature type="chain" id="PRO_5040300850" evidence="2">
    <location>
        <begin position="31"/>
        <end position="605"/>
    </location>
</feature>
<evidence type="ECO:0000256" key="2">
    <source>
        <dbReference type="SAM" id="SignalP"/>
    </source>
</evidence>
<dbReference type="AlphaFoldDB" id="A0A9P4I4A1"/>
<gene>
    <name evidence="3" type="ORF">NA57DRAFT_81833</name>
</gene>
<feature type="region of interest" description="Disordered" evidence="1">
    <location>
        <begin position="100"/>
        <end position="124"/>
    </location>
</feature>
<feature type="region of interest" description="Disordered" evidence="1">
    <location>
        <begin position="137"/>
        <end position="218"/>
    </location>
</feature>
<feature type="compositionally biased region" description="Low complexity" evidence="1">
    <location>
        <begin position="238"/>
        <end position="252"/>
    </location>
</feature>
<accession>A0A9P4I4A1</accession>
<dbReference type="Proteomes" id="UP000799772">
    <property type="component" value="Unassembled WGS sequence"/>
</dbReference>
<evidence type="ECO:0000313" key="3">
    <source>
        <dbReference type="EMBL" id="KAF2092902.1"/>
    </source>
</evidence>
<protein>
    <submittedName>
        <fullName evidence="3">Uncharacterized protein</fullName>
    </submittedName>
</protein>
<feature type="compositionally biased region" description="Low complexity" evidence="1">
    <location>
        <begin position="156"/>
        <end position="171"/>
    </location>
</feature>
<evidence type="ECO:0000256" key="1">
    <source>
        <dbReference type="SAM" id="MobiDB-lite"/>
    </source>
</evidence>
<feature type="signal peptide" evidence="2">
    <location>
        <begin position="1"/>
        <end position="30"/>
    </location>
</feature>
<feature type="compositionally biased region" description="Polar residues" evidence="1">
    <location>
        <begin position="253"/>
        <end position="274"/>
    </location>
</feature>
<sequence length="605" mass="66905">MKIQRTVKSFTLFSFAVIFVLLVNFPTASGKSTIVPLFPNTTRHSIQNSFANSNDRRSVQDSFANSTFANSTDRYDVERTSFNATGSSWNDTQVTFSNSTQGSFSNSTDRHSAQKSSWNSSQTSFSNSAQTSFWNDTRHSVSKSSQPPFKNTTAPFSNSTQSSFSNSTQTSYGNSTHDSVSKTIQSFRNSTESTVKEKIQNSTNNSIQSSFSNSTPSSFVNGTRHSVFKIAEAYFKNSSQSSSPKSTQSFKNTSSGSPFRINSTQSSFNGTQTAFNDTGNDFSLNSTNRHSVQNSLLDSIVRHSVQGSSNPKPHNQYIERGQRFMCLIAATEEEADENLGYKSQSSITELDQIDMYGWTMHEDDGAKPSKANDQDEFDFKTNPAIKSALEEMSLNIEPSWEGGDNFVMTAVQDQEFDKDGTKHKATEGSYTFIMNPVQGMLIAWNAISPQAKVKEAEDTHQENGPTTVPEVSQFSDIAYVNWDDVTQDKAGGIRGIIHPHIWNIDTMTVLYRIFTNNPDAEAPKELLSIPGSKAWPGTTYKPDTDEFNALLGTPLGSGVAWFLIQHKEALNTKTIQHIIVFHDDTDEKQPCILWAFNDKGGTPGG</sequence>
<feature type="compositionally biased region" description="Polar residues" evidence="1">
    <location>
        <begin position="142"/>
        <end position="155"/>
    </location>
</feature>
<dbReference type="EMBL" id="ML978141">
    <property type="protein sequence ID" value="KAF2092902.1"/>
    <property type="molecule type" value="Genomic_DNA"/>
</dbReference>
<organism evidence="3 4">
    <name type="scientific">Rhizodiscina lignyota</name>
    <dbReference type="NCBI Taxonomy" id="1504668"/>
    <lineage>
        <taxon>Eukaryota</taxon>
        <taxon>Fungi</taxon>
        <taxon>Dikarya</taxon>
        <taxon>Ascomycota</taxon>
        <taxon>Pezizomycotina</taxon>
        <taxon>Dothideomycetes</taxon>
        <taxon>Pleosporomycetidae</taxon>
        <taxon>Aulographales</taxon>
        <taxon>Rhizodiscinaceae</taxon>
        <taxon>Rhizodiscina</taxon>
    </lineage>
</organism>
<name>A0A9P4I4A1_9PEZI</name>
<feature type="compositionally biased region" description="Low complexity" evidence="1">
    <location>
        <begin position="200"/>
        <end position="218"/>
    </location>
</feature>
<feature type="compositionally biased region" description="Low complexity" evidence="1">
    <location>
        <begin position="114"/>
        <end position="124"/>
    </location>
</feature>
<reference evidence="3" key="1">
    <citation type="journal article" date="2020" name="Stud. Mycol.">
        <title>101 Dothideomycetes genomes: a test case for predicting lifestyles and emergence of pathogens.</title>
        <authorList>
            <person name="Haridas S."/>
            <person name="Albert R."/>
            <person name="Binder M."/>
            <person name="Bloem J."/>
            <person name="Labutti K."/>
            <person name="Salamov A."/>
            <person name="Andreopoulos B."/>
            <person name="Baker S."/>
            <person name="Barry K."/>
            <person name="Bills G."/>
            <person name="Bluhm B."/>
            <person name="Cannon C."/>
            <person name="Castanera R."/>
            <person name="Culley D."/>
            <person name="Daum C."/>
            <person name="Ezra D."/>
            <person name="Gonzalez J."/>
            <person name="Henrissat B."/>
            <person name="Kuo A."/>
            <person name="Liang C."/>
            <person name="Lipzen A."/>
            <person name="Lutzoni F."/>
            <person name="Magnuson J."/>
            <person name="Mondo S."/>
            <person name="Nolan M."/>
            <person name="Ohm R."/>
            <person name="Pangilinan J."/>
            <person name="Park H.-J."/>
            <person name="Ramirez L."/>
            <person name="Alfaro M."/>
            <person name="Sun H."/>
            <person name="Tritt A."/>
            <person name="Yoshinaga Y."/>
            <person name="Zwiers L.-H."/>
            <person name="Turgeon B."/>
            <person name="Goodwin S."/>
            <person name="Spatafora J."/>
            <person name="Crous P."/>
            <person name="Grigoriev I."/>
        </authorList>
    </citation>
    <scope>NUCLEOTIDE SEQUENCE</scope>
    <source>
        <strain evidence="3">CBS 133067</strain>
    </source>
</reference>
<feature type="compositionally biased region" description="Polar residues" evidence="1">
    <location>
        <begin position="172"/>
        <end position="193"/>
    </location>
</feature>
<comment type="caution">
    <text evidence="3">The sequence shown here is derived from an EMBL/GenBank/DDBJ whole genome shotgun (WGS) entry which is preliminary data.</text>
</comment>
<dbReference type="OrthoDB" id="5337308at2759"/>
<proteinExistence type="predicted"/>